<feature type="transmembrane region" description="Helical" evidence="5">
    <location>
        <begin position="47"/>
        <end position="71"/>
    </location>
</feature>
<reference evidence="7 8" key="1">
    <citation type="journal article" date="2015" name="Genome Biol.">
        <title>Comparative genomics of Steinernema reveals deeply conserved gene regulatory networks.</title>
        <authorList>
            <person name="Dillman A.R."/>
            <person name="Macchietto M."/>
            <person name="Porter C.F."/>
            <person name="Rogers A."/>
            <person name="Williams B."/>
            <person name="Antoshechkin I."/>
            <person name="Lee M.M."/>
            <person name="Goodwin Z."/>
            <person name="Lu X."/>
            <person name="Lewis E.E."/>
            <person name="Goodrich-Blair H."/>
            <person name="Stock S.P."/>
            <person name="Adams B.J."/>
            <person name="Sternberg P.W."/>
            <person name="Mortazavi A."/>
        </authorList>
    </citation>
    <scope>NUCLEOTIDE SEQUENCE [LARGE SCALE GENOMIC DNA]</scope>
    <source>
        <strain evidence="7 8">ALL</strain>
    </source>
</reference>
<dbReference type="PROSITE" id="PS50262">
    <property type="entry name" value="G_PROTEIN_RECEP_F1_2"/>
    <property type="match status" value="1"/>
</dbReference>
<keyword evidence="3 5" id="KW-1133">Transmembrane helix</keyword>
<feature type="transmembrane region" description="Helical" evidence="5">
    <location>
        <begin position="204"/>
        <end position="224"/>
    </location>
</feature>
<accession>A0A4U5MTZ8</accession>
<dbReference type="Proteomes" id="UP000298663">
    <property type="component" value="Unassembled WGS sequence"/>
</dbReference>
<proteinExistence type="predicted"/>
<keyword evidence="2 5" id="KW-0812">Transmembrane</keyword>
<evidence type="ECO:0000259" key="6">
    <source>
        <dbReference type="PROSITE" id="PS50262"/>
    </source>
</evidence>
<feature type="transmembrane region" description="Helical" evidence="5">
    <location>
        <begin position="122"/>
        <end position="141"/>
    </location>
</feature>
<organism evidence="7 8">
    <name type="scientific">Steinernema carpocapsae</name>
    <name type="common">Entomopathogenic nematode</name>
    <dbReference type="NCBI Taxonomy" id="34508"/>
    <lineage>
        <taxon>Eukaryota</taxon>
        <taxon>Metazoa</taxon>
        <taxon>Ecdysozoa</taxon>
        <taxon>Nematoda</taxon>
        <taxon>Chromadorea</taxon>
        <taxon>Rhabditida</taxon>
        <taxon>Tylenchina</taxon>
        <taxon>Panagrolaimomorpha</taxon>
        <taxon>Strongyloidoidea</taxon>
        <taxon>Steinernematidae</taxon>
        <taxon>Steinernema</taxon>
    </lineage>
</organism>
<dbReference type="Gene3D" id="1.20.1070.10">
    <property type="entry name" value="Rhodopsin 7-helix transmembrane proteins"/>
    <property type="match status" value="1"/>
</dbReference>
<dbReference type="InterPro" id="IPR017452">
    <property type="entry name" value="GPCR_Rhodpsn_7TM"/>
</dbReference>
<keyword evidence="8" id="KW-1185">Reference proteome</keyword>
<dbReference type="GO" id="GO:0016020">
    <property type="term" value="C:membrane"/>
    <property type="evidence" value="ECO:0007669"/>
    <property type="project" value="UniProtKB-SubCell"/>
</dbReference>
<comment type="subcellular location">
    <subcellularLocation>
        <location evidence="1">Membrane</location>
    </subcellularLocation>
</comment>
<gene>
    <name evidence="7" type="ORF">L596_020518</name>
</gene>
<dbReference type="AlphaFoldDB" id="A0A4U5MTZ8"/>
<reference evidence="7 8" key="2">
    <citation type="journal article" date="2019" name="G3 (Bethesda)">
        <title>Hybrid Assembly of the Genome of the Entomopathogenic Nematode Steinernema carpocapsae Identifies the X-Chromosome.</title>
        <authorList>
            <person name="Serra L."/>
            <person name="Macchietto M."/>
            <person name="Macias-Munoz A."/>
            <person name="McGill C.J."/>
            <person name="Rodriguez I.M."/>
            <person name="Rodriguez B."/>
            <person name="Murad R."/>
            <person name="Mortazavi A."/>
        </authorList>
    </citation>
    <scope>NUCLEOTIDE SEQUENCE [LARGE SCALE GENOMIC DNA]</scope>
    <source>
        <strain evidence="7 8">ALL</strain>
    </source>
</reference>
<dbReference type="PANTHER" id="PTHR23360">
    <property type="entry name" value="G-PROTEIN COUPLED RECEPTORS FAMILY 1 PROFILE DOMAIN-CONTAINING PROTEIN-RELATED"/>
    <property type="match status" value="1"/>
</dbReference>
<name>A0A4U5MTZ8_STECR</name>
<evidence type="ECO:0000256" key="4">
    <source>
        <dbReference type="ARBA" id="ARBA00023136"/>
    </source>
</evidence>
<dbReference type="EMBL" id="AZBU02000006">
    <property type="protein sequence ID" value="TKR73178.1"/>
    <property type="molecule type" value="Genomic_DNA"/>
</dbReference>
<dbReference type="CDD" id="cd00637">
    <property type="entry name" value="7tm_classA_rhodopsin-like"/>
    <property type="match status" value="1"/>
</dbReference>
<keyword evidence="4 5" id="KW-0472">Membrane</keyword>
<dbReference type="PANTHER" id="PTHR23360:SF16">
    <property type="entry name" value="G-PROTEIN COUPLED RECEPTORS FAMILY 1 PROFILE DOMAIN-CONTAINING PROTEIN"/>
    <property type="match status" value="1"/>
</dbReference>
<feature type="transmembrane region" description="Helical" evidence="5">
    <location>
        <begin position="162"/>
        <end position="184"/>
    </location>
</feature>
<dbReference type="SUPFAM" id="SSF81321">
    <property type="entry name" value="Family A G protein-coupled receptor-like"/>
    <property type="match status" value="1"/>
</dbReference>
<dbReference type="InterPro" id="IPR047130">
    <property type="entry name" value="7TM_GPCR_Srsx_nematod"/>
</dbReference>
<sequence>MVLLLLATDWPGNGEKRSFLPSAFSIRLKASFWVEIRQMDSYPFGKLAIPFAAWNTWAAFIACIGNCVLLITIIRSNSLRSPCAIFIAVHATSEIVQVLSYYRYVATVLTSATYSRRECFWYSLPSQLAVHMTLKSILLMAMDRFLSMRFKTWYHALSKRTYTVTALCGLMCYTLLSTVLIWTGLDDSIIVCHVLNVATDTVKYVWLSFNVLNAVLIIVFFFLLKGALNKKQNFYLFIRLNKGRMLVETDGFEGTSTSMIVALRRIMLVYLIGYTTVGLILVVLIYCLKNEFVINNFISIMDTFRILCSVAPLVILYQRCGTYRQGISATLEDLSPSLFIGAPAVTCRQQRYAVVL</sequence>
<feature type="domain" description="G-protein coupled receptors family 1 profile" evidence="6">
    <location>
        <begin position="65"/>
        <end position="316"/>
    </location>
</feature>
<comment type="caution">
    <text evidence="7">The sequence shown here is derived from an EMBL/GenBank/DDBJ whole genome shotgun (WGS) entry which is preliminary data.</text>
</comment>
<dbReference type="InterPro" id="IPR000276">
    <property type="entry name" value="GPCR_Rhodpsn"/>
</dbReference>
<evidence type="ECO:0000256" key="2">
    <source>
        <dbReference type="ARBA" id="ARBA00022692"/>
    </source>
</evidence>
<protein>
    <recommendedName>
        <fullName evidence="6">G-protein coupled receptors family 1 profile domain-containing protein</fullName>
    </recommendedName>
</protein>
<feature type="transmembrane region" description="Helical" evidence="5">
    <location>
        <begin position="266"/>
        <end position="286"/>
    </location>
</feature>
<evidence type="ECO:0000256" key="5">
    <source>
        <dbReference type="SAM" id="Phobius"/>
    </source>
</evidence>
<evidence type="ECO:0000256" key="3">
    <source>
        <dbReference type="ARBA" id="ARBA00022989"/>
    </source>
</evidence>
<dbReference type="Pfam" id="PF10320">
    <property type="entry name" value="7TM_GPCR_Srsx"/>
    <property type="match status" value="1"/>
</dbReference>
<dbReference type="SMART" id="SM01381">
    <property type="entry name" value="7TM_GPCR_Srsx"/>
    <property type="match status" value="1"/>
</dbReference>
<dbReference type="InterPro" id="IPR019424">
    <property type="entry name" value="7TM_GPCR_Srsx"/>
</dbReference>
<feature type="transmembrane region" description="Helical" evidence="5">
    <location>
        <begin position="83"/>
        <end position="102"/>
    </location>
</feature>
<evidence type="ECO:0000313" key="7">
    <source>
        <dbReference type="EMBL" id="TKR73178.1"/>
    </source>
</evidence>
<evidence type="ECO:0000256" key="1">
    <source>
        <dbReference type="ARBA" id="ARBA00004370"/>
    </source>
</evidence>
<evidence type="ECO:0000313" key="8">
    <source>
        <dbReference type="Proteomes" id="UP000298663"/>
    </source>
</evidence>
<feature type="transmembrane region" description="Helical" evidence="5">
    <location>
        <begin position="292"/>
        <end position="317"/>
    </location>
</feature>
<dbReference type="PROSITE" id="PS00237">
    <property type="entry name" value="G_PROTEIN_RECEP_F1_1"/>
    <property type="match status" value="1"/>
</dbReference>
<dbReference type="GO" id="GO:0004930">
    <property type="term" value="F:G protein-coupled receptor activity"/>
    <property type="evidence" value="ECO:0007669"/>
    <property type="project" value="InterPro"/>
</dbReference>